<dbReference type="PANTHER" id="PTHR12117">
    <property type="entry name" value="HISTONE ACETYLTRANSFERASE COMPLEX"/>
    <property type="match status" value="1"/>
</dbReference>
<evidence type="ECO:0000313" key="3">
    <source>
        <dbReference type="Proteomes" id="UP001595886"/>
    </source>
</evidence>
<dbReference type="Gene3D" id="2.60.120.620">
    <property type="entry name" value="q2cbj1_9rhob like domain"/>
    <property type="match status" value="1"/>
</dbReference>
<dbReference type="InterPro" id="IPR044862">
    <property type="entry name" value="Pro_4_hyd_alph_FE2OG_OXY"/>
</dbReference>
<protein>
    <submittedName>
        <fullName evidence="2">2OG-Fe(II) oxygenase</fullName>
    </submittedName>
</protein>
<sequence>MPGIDPTVVARADELAERFRTALPFRHVAIPDFLDRAFCRRLLDEFPDFEKRHALNEMGEVGGKAVRMDVRELSDGYRALDAYLQTPQFLGFVSRVTGIPDLLYDPDYVGGGTHENRDGQSLDVHVDFNYHPRTRWHRRLNLIVYLNPHWETPWGGALELHSSPWDEARDEVCAFPPAFNSCVIFETSETSWHGFSQIRLPEGQERLSRKSFAIYLYTRERPPEQTAPPHATIYVPEAMPRHLRAGCALDGSDVQDLTRRFSRMRTQLRYLYDRERHFGAQIQALERALDEMRASQRLPLQGYATQPGGALGLWPDQWAGSQLQTRFVPTRAVRKLKLELWSPAQLGLEQSLQIELGGRSYTQALRPGLRTPVEFALPVRAGNEVTLSIRAARTWTPAATGGSDDHRALAYRILGAELEH</sequence>
<dbReference type="SUPFAM" id="SSF51197">
    <property type="entry name" value="Clavaminate synthase-like"/>
    <property type="match status" value="1"/>
</dbReference>
<proteinExistence type="predicted"/>
<evidence type="ECO:0000259" key="1">
    <source>
        <dbReference type="Pfam" id="PF13640"/>
    </source>
</evidence>
<dbReference type="Proteomes" id="UP001595886">
    <property type="component" value="Unassembled WGS sequence"/>
</dbReference>
<dbReference type="RefSeq" id="WP_380019589.1">
    <property type="nucleotide sequence ID" value="NZ_JBHSHD010000005.1"/>
</dbReference>
<name>A0ABV9QRW7_9GAMM</name>
<dbReference type="Pfam" id="PF13640">
    <property type="entry name" value="2OG-FeII_Oxy_3"/>
    <property type="match status" value="1"/>
</dbReference>
<organism evidence="2 3">
    <name type="scientific">Dokdonella ginsengisoli</name>
    <dbReference type="NCBI Taxonomy" id="363846"/>
    <lineage>
        <taxon>Bacteria</taxon>
        <taxon>Pseudomonadati</taxon>
        <taxon>Pseudomonadota</taxon>
        <taxon>Gammaproteobacteria</taxon>
        <taxon>Lysobacterales</taxon>
        <taxon>Rhodanobacteraceae</taxon>
        <taxon>Dokdonella</taxon>
    </lineage>
</organism>
<comment type="caution">
    <text evidence="2">The sequence shown here is derived from an EMBL/GenBank/DDBJ whole genome shotgun (WGS) entry which is preliminary data.</text>
</comment>
<dbReference type="InterPro" id="IPR051842">
    <property type="entry name" value="uS12_prolyl_hydroxylase"/>
</dbReference>
<keyword evidence="3" id="KW-1185">Reference proteome</keyword>
<feature type="domain" description="Prolyl 4-hydroxylase alpha subunit Fe(2+) 2OG dioxygenase" evidence="1">
    <location>
        <begin position="116"/>
        <end position="215"/>
    </location>
</feature>
<reference evidence="3" key="1">
    <citation type="journal article" date="2019" name="Int. J. Syst. Evol. Microbiol.">
        <title>The Global Catalogue of Microorganisms (GCM) 10K type strain sequencing project: providing services to taxonomists for standard genome sequencing and annotation.</title>
        <authorList>
            <consortium name="The Broad Institute Genomics Platform"/>
            <consortium name="The Broad Institute Genome Sequencing Center for Infectious Disease"/>
            <person name="Wu L."/>
            <person name="Ma J."/>
        </authorList>
    </citation>
    <scope>NUCLEOTIDE SEQUENCE [LARGE SCALE GENOMIC DNA]</scope>
    <source>
        <strain evidence="3">CCUG 30340</strain>
    </source>
</reference>
<accession>A0ABV9QRW7</accession>
<dbReference type="PANTHER" id="PTHR12117:SF0">
    <property type="entry name" value="PROLYL 3-HYDROXYLASE OGFOD1"/>
    <property type="match status" value="1"/>
</dbReference>
<gene>
    <name evidence="2" type="ORF">ACFO6Q_05645</name>
</gene>
<dbReference type="EMBL" id="JBHSHD010000005">
    <property type="protein sequence ID" value="MFC4819795.1"/>
    <property type="molecule type" value="Genomic_DNA"/>
</dbReference>
<evidence type="ECO:0000313" key="2">
    <source>
        <dbReference type="EMBL" id="MFC4819795.1"/>
    </source>
</evidence>